<dbReference type="EMBL" id="RJVU01053643">
    <property type="protein sequence ID" value="ROL27927.1"/>
    <property type="molecule type" value="Genomic_DNA"/>
</dbReference>
<evidence type="ECO:0000313" key="2">
    <source>
        <dbReference type="EMBL" id="ROL27927.1"/>
    </source>
</evidence>
<protein>
    <submittedName>
        <fullName evidence="2">Uncharacterized protein</fullName>
    </submittedName>
</protein>
<dbReference type="OrthoDB" id="8766124at2759"/>
<accession>A0A3N0Y211</accession>
<dbReference type="AlphaFoldDB" id="A0A3N0Y211"/>
<evidence type="ECO:0000313" key="3">
    <source>
        <dbReference type="Proteomes" id="UP000281406"/>
    </source>
</evidence>
<reference evidence="2 3" key="1">
    <citation type="submission" date="2018-10" db="EMBL/GenBank/DDBJ databases">
        <title>Genome assembly for a Yunnan-Guizhou Plateau 3E fish, Anabarilius grahami (Regan), and its evolutionary and genetic applications.</title>
        <authorList>
            <person name="Jiang W."/>
        </authorList>
    </citation>
    <scope>NUCLEOTIDE SEQUENCE [LARGE SCALE GENOMIC DNA]</scope>
    <source>
        <strain evidence="2">AG-KIZ</strain>
        <tissue evidence="2">Muscle</tissue>
    </source>
</reference>
<organism evidence="2 3">
    <name type="scientific">Anabarilius grahami</name>
    <name type="common">Kanglang fish</name>
    <name type="synonym">Barilius grahami</name>
    <dbReference type="NCBI Taxonomy" id="495550"/>
    <lineage>
        <taxon>Eukaryota</taxon>
        <taxon>Metazoa</taxon>
        <taxon>Chordata</taxon>
        <taxon>Craniata</taxon>
        <taxon>Vertebrata</taxon>
        <taxon>Euteleostomi</taxon>
        <taxon>Actinopterygii</taxon>
        <taxon>Neopterygii</taxon>
        <taxon>Teleostei</taxon>
        <taxon>Ostariophysi</taxon>
        <taxon>Cypriniformes</taxon>
        <taxon>Xenocyprididae</taxon>
        <taxon>Xenocypridinae</taxon>
        <taxon>Xenocypridinae incertae sedis</taxon>
        <taxon>Anabarilius</taxon>
    </lineage>
</organism>
<evidence type="ECO:0000256" key="1">
    <source>
        <dbReference type="SAM" id="MobiDB-lite"/>
    </source>
</evidence>
<feature type="compositionally biased region" description="Basic and acidic residues" evidence="1">
    <location>
        <begin position="1"/>
        <end position="38"/>
    </location>
</feature>
<keyword evidence="3" id="KW-1185">Reference proteome</keyword>
<proteinExistence type="predicted"/>
<sequence>MRAASRGEIENADVALEREMSGSRELRADWKESERDGGGGKSLSSAGTGAPVPWTGGAVLANIQPSPCSTTSSTHKQRQPLNSLLPYGCTHRAFTPHSSSLESRGKQPDFFTNVSVAEAETRALLVWRQTLVLHAVAVTHDDPWLCFPLSTETESRSRSVVSWSVYRQLPAYRPKRSFLLL</sequence>
<gene>
    <name evidence="2" type="ORF">DPX16_11057</name>
</gene>
<name>A0A3N0Y211_ANAGA</name>
<dbReference type="Proteomes" id="UP000281406">
    <property type="component" value="Unassembled WGS sequence"/>
</dbReference>
<comment type="caution">
    <text evidence="2">The sequence shown here is derived from an EMBL/GenBank/DDBJ whole genome shotgun (WGS) entry which is preliminary data.</text>
</comment>
<feature type="region of interest" description="Disordered" evidence="1">
    <location>
        <begin position="1"/>
        <end position="51"/>
    </location>
</feature>